<keyword evidence="1" id="KW-0812">Transmembrane</keyword>
<proteinExistence type="predicted"/>
<dbReference type="EMBL" id="PYGC01000002">
    <property type="protein sequence ID" value="PSK84359.1"/>
    <property type="molecule type" value="Genomic_DNA"/>
</dbReference>
<dbReference type="RefSeq" id="WP_106540964.1">
    <property type="nucleotide sequence ID" value="NZ_BLAU01000001.1"/>
</dbReference>
<dbReference type="OrthoDB" id="1467217at2"/>
<feature type="transmembrane region" description="Helical" evidence="1">
    <location>
        <begin position="238"/>
        <end position="264"/>
    </location>
</feature>
<dbReference type="Proteomes" id="UP000240621">
    <property type="component" value="Unassembled WGS sequence"/>
</dbReference>
<feature type="transmembrane region" description="Helical" evidence="1">
    <location>
        <begin position="276"/>
        <end position="297"/>
    </location>
</feature>
<dbReference type="InterPro" id="IPR025367">
    <property type="entry name" value="DUF4271"/>
</dbReference>
<evidence type="ECO:0000313" key="3">
    <source>
        <dbReference type="Proteomes" id="UP000240621"/>
    </source>
</evidence>
<feature type="transmembrane region" description="Helical" evidence="1">
    <location>
        <begin position="151"/>
        <end position="170"/>
    </location>
</feature>
<comment type="caution">
    <text evidence="2">The sequence shown here is derived from an EMBL/GenBank/DDBJ whole genome shotgun (WGS) entry which is preliminary data.</text>
</comment>
<dbReference type="AlphaFoldDB" id="A0A2P8CHF6"/>
<name>A0A2P8CHF6_9BACT</name>
<gene>
    <name evidence="2" type="ORF">CLV93_102145</name>
</gene>
<keyword evidence="1" id="KW-0472">Membrane</keyword>
<accession>A0A2P8CHF6</accession>
<evidence type="ECO:0000256" key="1">
    <source>
        <dbReference type="SAM" id="Phobius"/>
    </source>
</evidence>
<organism evidence="2 3">
    <name type="scientific">Prolixibacter denitrificans</name>
    <dbReference type="NCBI Taxonomy" id="1541063"/>
    <lineage>
        <taxon>Bacteria</taxon>
        <taxon>Pseudomonadati</taxon>
        <taxon>Bacteroidota</taxon>
        <taxon>Bacteroidia</taxon>
        <taxon>Marinilabiliales</taxon>
        <taxon>Prolixibacteraceae</taxon>
        <taxon>Prolixibacter</taxon>
    </lineage>
</organism>
<protein>
    <submittedName>
        <fullName evidence="2">Uncharacterized protein DUF4271</fullName>
    </submittedName>
</protein>
<reference evidence="2 3" key="1">
    <citation type="submission" date="2018-03" db="EMBL/GenBank/DDBJ databases">
        <title>Genomic Encyclopedia of Archaeal and Bacterial Type Strains, Phase II (KMG-II): from individual species to whole genera.</title>
        <authorList>
            <person name="Goeker M."/>
        </authorList>
    </citation>
    <scope>NUCLEOTIDE SEQUENCE [LARGE SCALE GENOMIC DNA]</scope>
    <source>
        <strain evidence="2 3">DSM 27267</strain>
    </source>
</reference>
<feature type="transmembrane region" description="Helical" evidence="1">
    <location>
        <begin position="201"/>
        <end position="218"/>
    </location>
</feature>
<sequence>MVISPLLQSQQSDSLRVDSLVQPIKTETHQDTAKPVLKVQRQTAVDTSAARIFRQMAIRDSIAKAQAEQAARRKARAARQARIKAQQKQDSIQAAQQAQASDTLMVHQDSLQVDSLTTVQDTLHQDTLTTELPMIPVGKEGKEFASVRQDWLLGVILLALILFASVRLVFGKYLNHLFTSLINYSTASRLFRERGYKISHGSFRLDVMSLVVTSVFVYQISNHDGSFTWLGLGSYKLLIAYFILLGAYGIGKMILYHLSGVLFMRAPVVSEVFFNYGIYTKALGIFLLPIIIVTSLAPEWSKIMFVAGISITVVLYTASLIRGALVALRNGISIFYLILYLCILEIFPLLLVYKLIFGQV</sequence>
<keyword evidence="1" id="KW-1133">Transmembrane helix</keyword>
<feature type="transmembrane region" description="Helical" evidence="1">
    <location>
        <begin position="303"/>
        <end position="321"/>
    </location>
</feature>
<evidence type="ECO:0000313" key="2">
    <source>
        <dbReference type="EMBL" id="PSK84359.1"/>
    </source>
</evidence>
<dbReference type="Pfam" id="PF14093">
    <property type="entry name" value="DUF4271"/>
    <property type="match status" value="1"/>
</dbReference>
<feature type="transmembrane region" description="Helical" evidence="1">
    <location>
        <begin position="333"/>
        <end position="356"/>
    </location>
</feature>